<dbReference type="AlphaFoldDB" id="A0AAW1SAT1"/>
<feature type="compositionally biased region" description="Low complexity" evidence="1">
    <location>
        <begin position="128"/>
        <end position="141"/>
    </location>
</feature>
<feature type="region of interest" description="Disordered" evidence="1">
    <location>
        <begin position="125"/>
        <end position="146"/>
    </location>
</feature>
<evidence type="ECO:0000313" key="2">
    <source>
        <dbReference type="EMBL" id="KAK9842681.1"/>
    </source>
</evidence>
<comment type="caution">
    <text evidence="2">The sequence shown here is derived from an EMBL/GenBank/DDBJ whole genome shotgun (WGS) entry which is preliminary data.</text>
</comment>
<gene>
    <name evidence="2" type="ORF">WJX74_000673</name>
</gene>
<evidence type="ECO:0000313" key="3">
    <source>
        <dbReference type="Proteomes" id="UP001438707"/>
    </source>
</evidence>
<reference evidence="2 3" key="1">
    <citation type="journal article" date="2024" name="Nat. Commun.">
        <title>Phylogenomics reveals the evolutionary origins of lichenization in chlorophyte algae.</title>
        <authorList>
            <person name="Puginier C."/>
            <person name="Libourel C."/>
            <person name="Otte J."/>
            <person name="Skaloud P."/>
            <person name="Haon M."/>
            <person name="Grisel S."/>
            <person name="Petersen M."/>
            <person name="Berrin J.G."/>
            <person name="Delaux P.M."/>
            <person name="Dal Grande F."/>
            <person name="Keller J."/>
        </authorList>
    </citation>
    <scope>NUCLEOTIDE SEQUENCE [LARGE SCALE GENOMIC DNA]</scope>
    <source>
        <strain evidence="2 3">SAG 2145</strain>
    </source>
</reference>
<organism evidence="2 3">
    <name type="scientific">Apatococcus lobatus</name>
    <dbReference type="NCBI Taxonomy" id="904363"/>
    <lineage>
        <taxon>Eukaryota</taxon>
        <taxon>Viridiplantae</taxon>
        <taxon>Chlorophyta</taxon>
        <taxon>core chlorophytes</taxon>
        <taxon>Trebouxiophyceae</taxon>
        <taxon>Chlorellales</taxon>
        <taxon>Chlorellaceae</taxon>
        <taxon>Apatococcus</taxon>
    </lineage>
</organism>
<accession>A0AAW1SAT1</accession>
<dbReference type="Proteomes" id="UP001438707">
    <property type="component" value="Unassembled WGS sequence"/>
</dbReference>
<name>A0AAW1SAT1_9CHLO</name>
<dbReference type="EMBL" id="JALJOS010000002">
    <property type="protein sequence ID" value="KAK9842681.1"/>
    <property type="molecule type" value="Genomic_DNA"/>
</dbReference>
<keyword evidence="3" id="KW-1185">Reference proteome</keyword>
<proteinExistence type="predicted"/>
<protein>
    <submittedName>
        <fullName evidence="2">Uncharacterized protein</fullName>
    </submittedName>
</protein>
<sequence length="272" mass="30073">MQCSSPLGKTRILRWAGRVADKDNLSFSDLRHASLLQEAGRFTACWNILVLAYVCYQMRRYPNADPASTRWQFAHPLEPCQIRFLGSQECPAAIRKSQEQQKLKACQAARATSCSPAKTAATSGEFQRAASAARPNSSPSPGLRTPERLVHAANGRVSHDHAAPVGRPSEMSQMPGCLCLWRASRSMQRTQKLGSGDAFSKSTDFNMPQRLRRYQHSFLLLHARGDNVDVNHRHLAQEDAYGPGQAGPGFSITNPNLPNLQTLEAYGKRTVD</sequence>
<evidence type="ECO:0000256" key="1">
    <source>
        <dbReference type="SAM" id="MobiDB-lite"/>
    </source>
</evidence>